<accession>A0A6F8ZIW1</accession>
<name>A0A6F8ZIW1_9FIRM</name>
<evidence type="ECO:0000313" key="1">
    <source>
        <dbReference type="EMBL" id="CAB1129819.1"/>
    </source>
</evidence>
<sequence>MDRAFAALLRFLRTTPGRRQARPIDVNVLSPVGDHILRTILRWRRAAGDSAGPSGPHVEAGRGHEMFPKVSLALWDLPNHAYKAPSQGPLRARLFPAVTGPRIIPGAGCLYNPAADRGGNQLDALVCARALADCTTGSGLLLLGEDGWAYLGTPAPAGFDPAAANARIRAGR</sequence>
<reference evidence="1 2" key="1">
    <citation type="submission" date="2020-02" db="EMBL/GenBank/DDBJ databases">
        <authorList>
            <person name="Hogendoorn C."/>
        </authorList>
    </citation>
    <scope>NUCLEOTIDE SEQUENCE [LARGE SCALE GENOMIC DNA]</scope>
    <source>
        <strain evidence="1">R501</strain>
    </source>
</reference>
<dbReference type="EMBL" id="LR778114">
    <property type="protein sequence ID" value="CAB1129819.1"/>
    <property type="molecule type" value="Genomic_DNA"/>
</dbReference>
<dbReference type="Proteomes" id="UP000503399">
    <property type="component" value="Chromosome"/>
</dbReference>
<dbReference type="KEGG" id="hfv:R50_2322"/>
<proteinExistence type="predicted"/>
<protein>
    <submittedName>
        <fullName evidence="1">Uncharacterized protein</fullName>
    </submittedName>
</protein>
<evidence type="ECO:0000313" key="2">
    <source>
        <dbReference type="Proteomes" id="UP000503399"/>
    </source>
</evidence>
<keyword evidence="2" id="KW-1185">Reference proteome</keyword>
<gene>
    <name evidence="1" type="ORF">R50_2322</name>
</gene>
<dbReference type="AlphaFoldDB" id="A0A6F8ZIW1"/>
<organism evidence="1 2">
    <name type="scientific">Candidatus Hydrogenisulfobacillus filiaventi</name>
    <dbReference type="NCBI Taxonomy" id="2707344"/>
    <lineage>
        <taxon>Bacteria</taxon>
        <taxon>Bacillati</taxon>
        <taxon>Bacillota</taxon>
        <taxon>Clostridia</taxon>
        <taxon>Eubacteriales</taxon>
        <taxon>Clostridiales Family XVII. Incertae Sedis</taxon>
        <taxon>Candidatus Hydrogenisulfobacillus</taxon>
    </lineage>
</organism>